<accession>A0ACB9SPH0</accession>
<organism evidence="1 2">
    <name type="scientific">Holotrichia oblita</name>
    <name type="common">Chafer beetle</name>
    <dbReference type="NCBI Taxonomy" id="644536"/>
    <lineage>
        <taxon>Eukaryota</taxon>
        <taxon>Metazoa</taxon>
        <taxon>Ecdysozoa</taxon>
        <taxon>Arthropoda</taxon>
        <taxon>Hexapoda</taxon>
        <taxon>Insecta</taxon>
        <taxon>Pterygota</taxon>
        <taxon>Neoptera</taxon>
        <taxon>Endopterygota</taxon>
        <taxon>Coleoptera</taxon>
        <taxon>Polyphaga</taxon>
        <taxon>Scarabaeiformia</taxon>
        <taxon>Scarabaeidae</taxon>
        <taxon>Melolonthinae</taxon>
        <taxon>Holotrichia</taxon>
    </lineage>
</organism>
<evidence type="ECO:0000313" key="2">
    <source>
        <dbReference type="Proteomes" id="UP001056778"/>
    </source>
</evidence>
<comment type="caution">
    <text evidence="1">The sequence shown here is derived from an EMBL/GenBank/DDBJ whole genome shotgun (WGS) entry which is preliminary data.</text>
</comment>
<sequence length="778" mass="88804">MSEDDFSDPYDEPIMEISIETLTGTSFDMRVYPTDTVLDIKNKIQRVEGEFNDIFHMCLTCWLIIPMEEIGDKVGSKVSVLVFKEGEVINLIRVIENEDGSYSPYADKAISPPYRTTAEKEDTQVSFFKKITEDMEMASKMHSLKSKMQNLSVKRQLRNAKQQHNLHHHHHHHHHHHGSIAASSTSTKVKLGSSSSDVKKKLNFFDNPSGNAISSSCNHKPSSSTSSTCLRSSRLAYRLLNDHMRTTQSPDYDQHLKKFESKITVQENFASNDEIGEIALKDKHRSKMKVGNIGKSLKKSTVTDDKSDKFPQVDHFSSSSAETKSFSCRNLHVFEPERHHSARINEEDTGVTNPILSPLYNRYSPETVLKNRRALHYDNKLNLDDLNNTKMSESIAILEESAENDDKDILSSIEVPCAETLSLSARNRVHLTQLVLQDSSDRTKSSSESLELDDASQELWEIQHEPVKKSATYKLGLLKRRTSVDHTYDSDYNIDNSAPTLDKDDFGSNQDDYKYKSGDYEVFGRNFYHLPHYVSGPSAIPPQYAPKDERICDLYLGSPLPESKLHRSPLYGRRARINSRDNFAESDYAFGEDNFDVDLTGGARKRTAHKLNNSSNIERLRNDYTGENSNNSAPAAGSRYCENLDEILINDLDKFLNFHNPKHNRLMGDPPGKPKTSRSEEVVLSDEIKRLGIFEDKIQIDSAKIENLPALNKKRMRCEHCNKRLNITNIYNCRCGRIFCSQHRYSEVHDCKYDYKTEGRKILEQQNPLVTANKLPKF</sequence>
<dbReference type="Proteomes" id="UP001056778">
    <property type="component" value="Chromosome 8"/>
</dbReference>
<name>A0ACB9SPH0_HOLOL</name>
<proteinExistence type="predicted"/>
<evidence type="ECO:0000313" key="1">
    <source>
        <dbReference type="EMBL" id="KAI4457013.1"/>
    </source>
</evidence>
<keyword evidence="2" id="KW-1185">Reference proteome</keyword>
<gene>
    <name evidence="1" type="ORF">MML48_8g00007639</name>
</gene>
<reference evidence="1" key="1">
    <citation type="submission" date="2022-04" db="EMBL/GenBank/DDBJ databases">
        <title>Chromosome-scale genome assembly of Holotrichia oblita Faldermann.</title>
        <authorList>
            <person name="Rongchong L."/>
        </authorList>
    </citation>
    <scope>NUCLEOTIDE SEQUENCE</scope>
    <source>
        <strain evidence="1">81SQS9</strain>
    </source>
</reference>
<dbReference type="EMBL" id="CM043022">
    <property type="protein sequence ID" value="KAI4457013.1"/>
    <property type="molecule type" value="Genomic_DNA"/>
</dbReference>
<protein>
    <submittedName>
        <fullName evidence="1">An1-type zinc finger protein 4</fullName>
    </submittedName>
</protein>